<evidence type="ECO:0000313" key="3">
    <source>
        <dbReference type="Proteomes" id="UP001501207"/>
    </source>
</evidence>
<organism evidence="2 3">
    <name type="scientific">Compostibacter hankyongensis</name>
    <dbReference type="NCBI Taxonomy" id="1007089"/>
    <lineage>
        <taxon>Bacteria</taxon>
        <taxon>Pseudomonadati</taxon>
        <taxon>Bacteroidota</taxon>
        <taxon>Chitinophagia</taxon>
        <taxon>Chitinophagales</taxon>
        <taxon>Chitinophagaceae</taxon>
        <taxon>Compostibacter</taxon>
    </lineage>
</organism>
<dbReference type="Proteomes" id="UP001501207">
    <property type="component" value="Unassembled WGS sequence"/>
</dbReference>
<feature type="domain" description="Thioredoxin" evidence="1">
    <location>
        <begin position="1"/>
        <end position="146"/>
    </location>
</feature>
<dbReference type="PROSITE" id="PS51352">
    <property type="entry name" value="THIOREDOXIN_2"/>
    <property type="match status" value="1"/>
</dbReference>
<dbReference type="CDD" id="cd02966">
    <property type="entry name" value="TlpA_like_family"/>
    <property type="match status" value="1"/>
</dbReference>
<evidence type="ECO:0000313" key="2">
    <source>
        <dbReference type="EMBL" id="GAA4317249.1"/>
    </source>
</evidence>
<comment type="caution">
    <text evidence="2">The sequence shown here is derived from an EMBL/GenBank/DDBJ whole genome shotgun (WGS) entry which is preliminary data.</text>
</comment>
<accession>A0ABP8G4L4</accession>
<dbReference type="Pfam" id="PF00578">
    <property type="entry name" value="AhpC-TSA"/>
    <property type="match status" value="1"/>
</dbReference>
<dbReference type="InterPro" id="IPR013766">
    <property type="entry name" value="Thioredoxin_domain"/>
</dbReference>
<dbReference type="InterPro" id="IPR036249">
    <property type="entry name" value="Thioredoxin-like_sf"/>
</dbReference>
<name>A0ABP8G4L4_9BACT</name>
<dbReference type="InterPro" id="IPR050553">
    <property type="entry name" value="Thioredoxin_ResA/DsbE_sf"/>
</dbReference>
<protein>
    <submittedName>
        <fullName evidence="2">Redoxin domain-containing protein</fullName>
    </submittedName>
</protein>
<evidence type="ECO:0000259" key="1">
    <source>
        <dbReference type="PROSITE" id="PS51352"/>
    </source>
</evidence>
<dbReference type="Gene3D" id="3.40.30.10">
    <property type="entry name" value="Glutaredoxin"/>
    <property type="match status" value="1"/>
</dbReference>
<dbReference type="SUPFAM" id="SSF52833">
    <property type="entry name" value="Thioredoxin-like"/>
    <property type="match status" value="1"/>
</dbReference>
<sequence>MKIGDHLPDISVYIDGDAVKLSSFYEGKVLILDFWATWCAPCIKALPKLAALKSEFPDKLSVLPLTYERRNTVETFFTKHEDLRRLDLPYLFHDSVLHALFPHRTIPHEVWVNSAGVVIAITGSDDITKENIKAAILNDKVDLHVKRDVMNFNAQEPFKTGDSDFIFRSVLTGYRPGLPGGGSADIKYNGLPMLSHLSGDYKIRRIFRFNNLLSGLFLWAAFEGKVAYANRNRIVFEVKDSADWVPPNIYKGSPYKTMDEFSLKGKGTYCYELSLPGYVSPEEFYSRMLNDLNKALDVTGRIESREMDCYVLVNKREVSRHLKSHTAQKDILAKFGVVNGFRKMTIQEIVDFINFDNFYDPILNETVNSEPVDIDINYNIDSQHGVLNIKRLQEGFARLGFELIKARRKVEVVVIRDK</sequence>
<dbReference type="PANTHER" id="PTHR42852:SF13">
    <property type="entry name" value="PROTEIN DIPZ"/>
    <property type="match status" value="1"/>
</dbReference>
<dbReference type="PANTHER" id="PTHR42852">
    <property type="entry name" value="THIOL:DISULFIDE INTERCHANGE PROTEIN DSBE"/>
    <property type="match status" value="1"/>
</dbReference>
<gene>
    <name evidence="2" type="ORF">GCM10023143_29190</name>
</gene>
<keyword evidence="3" id="KW-1185">Reference proteome</keyword>
<proteinExistence type="predicted"/>
<reference evidence="3" key="1">
    <citation type="journal article" date="2019" name="Int. J. Syst. Evol. Microbiol.">
        <title>The Global Catalogue of Microorganisms (GCM) 10K type strain sequencing project: providing services to taxonomists for standard genome sequencing and annotation.</title>
        <authorList>
            <consortium name="The Broad Institute Genomics Platform"/>
            <consortium name="The Broad Institute Genome Sequencing Center for Infectious Disease"/>
            <person name="Wu L."/>
            <person name="Ma J."/>
        </authorList>
    </citation>
    <scope>NUCLEOTIDE SEQUENCE [LARGE SCALE GENOMIC DNA]</scope>
    <source>
        <strain evidence="3">JCM 17664</strain>
    </source>
</reference>
<dbReference type="EMBL" id="BAABFN010000020">
    <property type="protein sequence ID" value="GAA4317249.1"/>
    <property type="molecule type" value="Genomic_DNA"/>
</dbReference>
<dbReference type="InterPro" id="IPR000866">
    <property type="entry name" value="AhpC/TSA"/>
</dbReference>